<gene>
    <name evidence="2" type="ORF">NEZAVI_LOCUS1539</name>
</gene>
<evidence type="ECO:0000256" key="1">
    <source>
        <dbReference type="SAM" id="MobiDB-lite"/>
    </source>
</evidence>
<feature type="region of interest" description="Disordered" evidence="1">
    <location>
        <begin position="1"/>
        <end position="44"/>
    </location>
</feature>
<evidence type="ECO:0000313" key="2">
    <source>
        <dbReference type="EMBL" id="CAH1390319.1"/>
    </source>
</evidence>
<protein>
    <submittedName>
        <fullName evidence="2">Uncharacterized protein</fullName>
    </submittedName>
</protein>
<name>A0A9P0E8G5_NEZVI</name>
<reference evidence="2" key="1">
    <citation type="submission" date="2022-01" db="EMBL/GenBank/DDBJ databases">
        <authorList>
            <person name="King R."/>
        </authorList>
    </citation>
    <scope>NUCLEOTIDE SEQUENCE</scope>
</reference>
<sequence>MGGLNTDKGITSEPPATSTSEPEISFQPQAAAGLSPGTLASLAG</sequence>
<feature type="compositionally biased region" description="Polar residues" evidence="1">
    <location>
        <begin position="14"/>
        <end position="28"/>
    </location>
</feature>
<dbReference type="EMBL" id="OV725077">
    <property type="protein sequence ID" value="CAH1390319.1"/>
    <property type="molecule type" value="Genomic_DNA"/>
</dbReference>
<evidence type="ECO:0000313" key="3">
    <source>
        <dbReference type="Proteomes" id="UP001152798"/>
    </source>
</evidence>
<dbReference type="Proteomes" id="UP001152798">
    <property type="component" value="Chromosome 1"/>
</dbReference>
<accession>A0A9P0E8G5</accession>
<proteinExistence type="predicted"/>
<organism evidence="2 3">
    <name type="scientific">Nezara viridula</name>
    <name type="common">Southern green stink bug</name>
    <name type="synonym">Cimex viridulus</name>
    <dbReference type="NCBI Taxonomy" id="85310"/>
    <lineage>
        <taxon>Eukaryota</taxon>
        <taxon>Metazoa</taxon>
        <taxon>Ecdysozoa</taxon>
        <taxon>Arthropoda</taxon>
        <taxon>Hexapoda</taxon>
        <taxon>Insecta</taxon>
        <taxon>Pterygota</taxon>
        <taxon>Neoptera</taxon>
        <taxon>Paraneoptera</taxon>
        <taxon>Hemiptera</taxon>
        <taxon>Heteroptera</taxon>
        <taxon>Panheteroptera</taxon>
        <taxon>Pentatomomorpha</taxon>
        <taxon>Pentatomoidea</taxon>
        <taxon>Pentatomidae</taxon>
        <taxon>Pentatominae</taxon>
        <taxon>Nezara</taxon>
    </lineage>
</organism>
<keyword evidence="3" id="KW-1185">Reference proteome</keyword>
<dbReference type="AlphaFoldDB" id="A0A9P0E8G5"/>